<proteinExistence type="predicted"/>
<sequence>MKLFHSGIPKEQVRCGSDTSSYLLIRPIMQEAPLFTAGVYYYDFFLLGNRKTLQWP</sequence>
<name>A0A0K2TT44_LEPSM</name>
<organism evidence="1">
    <name type="scientific">Lepeophtheirus salmonis</name>
    <name type="common">Salmon louse</name>
    <name type="synonym">Caligus salmonis</name>
    <dbReference type="NCBI Taxonomy" id="72036"/>
    <lineage>
        <taxon>Eukaryota</taxon>
        <taxon>Metazoa</taxon>
        <taxon>Ecdysozoa</taxon>
        <taxon>Arthropoda</taxon>
        <taxon>Crustacea</taxon>
        <taxon>Multicrustacea</taxon>
        <taxon>Hexanauplia</taxon>
        <taxon>Copepoda</taxon>
        <taxon>Siphonostomatoida</taxon>
        <taxon>Caligidae</taxon>
        <taxon>Lepeophtheirus</taxon>
    </lineage>
</organism>
<protein>
    <submittedName>
        <fullName evidence="1">Uncharacterized protein</fullName>
    </submittedName>
</protein>
<accession>A0A0K2TT44</accession>
<reference evidence="1" key="1">
    <citation type="submission" date="2014-05" db="EMBL/GenBank/DDBJ databases">
        <authorList>
            <person name="Chronopoulou M."/>
        </authorList>
    </citation>
    <scope>NUCLEOTIDE SEQUENCE</scope>
    <source>
        <tissue evidence="1">Whole organism</tissue>
    </source>
</reference>
<dbReference type="EMBL" id="HACA01011205">
    <property type="protein sequence ID" value="CDW28566.1"/>
    <property type="molecule type" value="Transcribed_RNA"/>
</dbReference>
<dbReference type="AlphaFoldDB" id="A0A0K2TT44"/>
<evidence type="ECO:0000313" key="1">
    <source>
        <dbReference type="EMBL" id="CDW28566.1"/>
    </source>
</evidence>